<gene>
    <name evidence="1" type="ORF">MNBD_PLANCTO02-1093</name>
</gene>
<name>A0A3B1DNP8_9ZZZZ</name>
<accession>A0A3B1DNP8</accession>
<dbReference type="NCBIfam" id="NF040466">
    <property type="entry name" value="ydjY_domain"/>
    <property type="match status" value="1"/>
</dbReference>
<dbReference type="InterPro" id="IPR047750">
    <property type="entry name" value="YdjY-like"/>
</dbReference>
<reference evidence="1" key="1">
    <citation type="submission" date="2018-06" db="EMBL/GenBank/DDBJ databases">
        <authorList>
            <person name="Zhirakovskaya E."/>
        </authorList>
    </citation>
    <scope>NUCLEOTIDE SEQUENCE</scope>
</reference>
<evidence type="ECO:0000313" key="1">
    <source>
        <dbReference type="EMBL" id="VAX40491.1"/>
    </source>
</evidence>
<proteinExistence type="predicted"/>
<organism evidence="1">
    <name type="scientific">hydrothermal vent metagenome</name>
    <dbReference type="NCBI Taxonomy" id="652676"/>
    <lineage>
        <taxon>unclassified sequences</taxon>
        <taxon>metagenomes</taxon>
        <taxon>ecological metagenomes</taxon>
    </lineage>
</organism>
<dbReference type="AlphaFoldDB" id="A0A3B1DNP8"/>
<sequence length="299" mass="33810">MLQKTFFLFCAAFILISPAITFADDPAQENGKPVPLDKSKTVFLDKKGNRLLIKSKVALTRGPLEMLLCRTQTKEHESILSTDAKAFVIHTGLLALGAKQGAPVQYNPKYHPPTGQKVDIFLRWKDKAGKQHRVNAQKWIHHTIHRLFFVDLKTLPAGVTIDRKENLRFDSENGELSWYGPMPDKQRDKYLALSAHAKYQAAIKALYHKGQIRPMEADWVFAGSGFTKEKYYLAEDGYVICVANFPPALLDVTSKSSKSDEHLSYEAYSQRIPPKGTEVTIELIPIFEKKNAPPKKDKK</sequence>
<protein>
    <submittedName>
        <fullName evidence="1">Uncharacterized protein</fullName>
    </submittedName>
</protein>
<dbReference type="EMBL" id="UOGL01000447">
    <property type="protein sequence ID" value="VAX40491.1"/>
    <property type="molecule type" value="Genomic_DNA"/>
</dbReference>